<dbReference type="EMBL" id="BART01015008">
    <property type="protein sequence ID" value="GAG79386.1"/>
    <property type="molecule type" value="Genomic_DNA"/>
</dbReference>
<feature type="non-terminal residue" evidence="1">
    <location>
        <position position="1"/>
    </location>
</feature>
<gene>
    <name evidence="1" type="ORF">S01H4_29394</name>
</gene>
<reference evidence="1" key="1">
    <citation type="journal article" date="2014" name="Front. Microbiol.">
        <title>High frequency of phylogenetically diverse reductive dehalogenase-homologous genes in deep subseafloor sedimentary metagenomes.</title>
        <authorList>
            <person name="Kawai M."/>
            <person name="Futagami T."/>
            <person name="Toyoda A."/>
            <person name="Takaki Y."/>
            <person name="Nishi S."/>
            <person name="Hori S."/>
            <person name="Arai W."/>
            <person name="Tsubouchi T."/>
            <person name="Morono Y."/>
            <person name="Uchiyama I."/>
            <person name="Ito T."/>
            <person name="Fujiyama A."/>
            <person name="Inagaki F."/>
            <person name="Takami H."/>
        </authorList>
    </citation>
    <scope>NUCLEOTIDE SEQUENCE</scope>
    <source>
        <strain evidence="1">Expedition CK06-06</strain>
    </source>
</reference>
<feature type="non-terminal residue" evidence="1">
    <location>
        <position position="59"/>
    </location>
</feature>
<name>X1C4T9_9ZZZZ</name>
<accession>X1C4T9</accession>
<evidence type="ECO:0000313" key="1">
    <source>
        <dbReference type="EMBL" id="GAG79386.1"/>
    </source>
</evidence>
<comment type="caution">
    <text evidence="1">The sequence shown here is derived from an EMBL/GenBank/DDBJ whole genome shotgun (WGS) entry which is preliminary data.</text>
</comment>
<sequence>QSNTRKNQPDPVHKLQKVQYWIDVDGNKEIIESHTLRIDYSPPKLALIIPEEGKVYLFG</sequence>
<organism evidence="1">
    <name type="scientific">marine sediment metagenome</name>
    <dbReference type="NCBI Taxonomy" id="412755"/>
    <lineage>
        <taxon>unclassified sequences</taxon>
        <taxon>metagenomes</taxon>
        <taxon>ecological metagenomes</taxon>
    </lineage>
</organism>
<protein>
    <submittedName>
        <fullName evidence="1">Uncharacterized protein</fullName>
    </submittedName>
</protein>
<dbReference type="AlphaFoldDB" id="X1C4T9"/>
<proteinExistence type="predicted"/>